<gene>
    <name evidence="1" type="ORF">Patl1_07408</name>
</gene>
<keyword evidence="2" id="KW-1185">Reference proteome</keyword>
<evidence type="ECO:0000313" key="2">
    <source>
        <dbReference type="Proteomes" id="UP001164250"/>
    </source>
</evidence>
<organism evidence="1 2">
    <name type="scientific">Pistacia atlantica</name>
    <dbReference type="NCBI Taxonomy" id="434234"/>
    <lineage>
        <taxon>Eukaryota</taxon>
        <taxon>Viridiplantae</taxon>
        <taxon>Streptophyta</taxon>
        <taxon>Embryophyta</taxon>
        <taxon>Tracheophyta</taxon>
        <taxon>Spermatophyta</taxon>
        <taxon>Magnoliopsida</taxon>
        <taxon>eudicotyledons</taxon>
        <taxon>Gunneridae</taxon>
        <taxon>Pentapetalae</taxon>
        <taxon>rosids</taxon>
        <taxon>malvids</taxon>
        <taxon>Sapindales</taxon>
        <taxon>Anacardiaceae</taxon>
        <taxon>Pistacia</taxon>
    </lineage>
</organism>
<dbReference type="Proteomes" id="UP001164250">
    <property type="component" value="Chromosome 10"/>
</dbReference>
<name>A0ACC1AL49_9ROSI</name>
<sequence>MPNSMNLAFTADWNSQQSFTFSNCFNLTEDAQRNILADAELRIQVMATNAQETASMEDYLEVPVFHSLMLITFDDYHDYMNFNVECKCEFETNDGDKHNIDCGLNGLKAQYKSRSLSSDHVFLFFHERLYAILVQRDDQDHFFSVYQSCHQVLFEFLPVDDNLLPLLNCKVKKCGVCILNVKEEDAEIFDSSNVDDHVESESDSNSNHEVQEDPNSQTLKEKETNLEANAFWLAQGRAKLLCMNFLVGVAVVLFLQYFLGVVTVNGFKKLLFSLLQ</sequence>
<dbReference type="EMBL" id="CM047906">
    <property type="protein sequence ID" value="KAJ0087426.1"/>
    <property type="molecule type" value="Genomic_DNA"/>
</dbReference>
<accession>A0ACC1AL49</accession>
<comment type="caution">
    <text evidence="1">The sequence shown here is derived from an EMBL/GenBank/DDBJ whole genome shotgun (WGS) entry which is preliminary data.</text>
</comment>
<protein>
    <submittedName>
        <fullName evidence="1">Uncharacterized protein</fullName>
    </submittedName>
</protein>
<evidence type="ECO:0000313" key="1">
    <source>
        <dbReference type="EMBL" id="KAJ0087426.1"/>
    </source>
</evidence>
<reference evidence="2" key="1">
    <citation type="journal article" date="2023" name="G3 (Bethesda)">
        <title>Genome assembly and association tests identify interacting loci associated with vigor, precocity, and sex in interspecific pistachio rootstocks.</title>
        <authorList>
            <person name="Palmer W."/>
            <person name="Jacygrad E."/>
            <person name="Sagayaradj S."/>
            <person name="Cavanaugh K."/>
            <person name="Han R."/>
            <person name="Bertier L."/>
            <person name="Beede B."/>
            <person name="Kafkas S."/>
            <person name="Golino D."/>
            <person name="Preece J."/>
            <person name="Michelmore R."/>
        </authorList>
    </citation>
    <scope>NUCLEOTIDE SEQUENCE [LARGE SCALE GENOMIC DNA]</scope>
</reference>
<proteinExistence type="predicted"/>